<dbReference type="Proteomes" id="UP000266841">
    <property type="component" value="Unassembled WGS sequence"/>
</dbReference>
<protein>
    <recommendedName>
        <fullName evidence="2">peptide-methionine (S)-S-oxide reductase</fullName>
        <ecNumber evidence="2">1.8.4.11</ecNumber>
    </recommendedName>
    <alternativeName>
        <fullName evidence="4">Peptide-methionine (S)-S-oxide reductase</fullName>
    </alternativeName>
</protein>
<evidence type="ECO:0000256" key="6">
    <source>
        <dbReference type="SAM" id="SignalP"/>
    </source>
</evidence>
<gene>
    <name evidence="8" type="ORF">THAOC_34879</name>
</gene>
<keyword evidence="6" id="KW-0732">Signal</keyword>
<dbReference type="PROSITE" id="PS51318">
    <property type="entry name" value="TAT"/>
    <property type="match status" value="1"/>
</dbReference>
<evidence type="ECO:0000256" key="5">
    <source>
        <dbReference type="SAM" id="Phobius"/>
    </source>
</evidence>
<comment type="caution">
    <text evidence="8">The sequence shown here is derived from an EMBL/GenBank/DDBJ whole genome shotgun (WGS) entry which is preliminary data.</text>
</comment>
<keyword evidence="3" id="KW-0560">Oxidoreductase</keyword>
<evidence type="ECO:0000313" key="8">
    <source>
        <dbReference type="EMBL" id="EJK46450.1"/>
    </source>
</evidence>
<keyword evidence="9" id="KW-1185">Reference proteome</keyword>
<evidence type="ECO:0000256" key="1">
    <source>
        <dbReference type="ARBA" id="ARBA00005591"/>
    </source>
</evidence>
<keyword evidence="5" id="KW-0472">Membrane</keyword>
<feature type="transmembrane region" description="Helical" evidence="5">
    <location>
        <begin position="278"/>
        <end position="298"/>
    </location>
</feature>
<dbReference type="OMA" id="HVQHEFI"/>
<organism evidence="8 9">
    <name type="scientific">Thalassiosira oceanica</name>
    <name type="common">Marine diatom</name>
    <dbReference type="NCBI Taxonomy" id="159749"/>
    <lineage>
        <taxon>Eukaryota</taxon>
        <taxon>Sar</taxon>
        <taxon>Stramenopiles</taxon>
        <taxon>Ochrophyta</taxon>
        <taxon>Bacillariophyta</taxon>
        <taxon>Coscinodiscophyceae</taxon>
        <taxon>Thalassiosirophycidae</taxon>
        <taxon>Thalassiosirales</taxon>
        <taxon>Thalassiosiraceae</taxon>
        <taxon>Thalassiosira</taxon>
    </lineage>
</organism>
<dbReference type="EMBL" id="AGNL01047746">
    <property type="protein sequence ID" value="EJK46450.1"/>
    <property type="molecule type" value="Genomic_DNA"/>
</dbReference>
<dbReference type="AlphaFoldDB" id="K0R2R0"/>
<feature type="domain" description="Peptide methionine sulphoxide reductase MsrA" evidence="7">
    <location>
        <begin position="59"/>
        <end position="227"/>
    </location>
</feature>
<keyword evidence="5" id="KW-0812">Transmembrane</keyword>
<name>K0R2R0_THAOC</name>
<dbReference type="InterPro" id="IPR002569">
    <property type="entry name" value="Met_Sox_Rdtase_MsrA_dom"/>
</dbReference>
<accession>K0R2R0</accession>
<dbReference type="SUPFAM" id="SSF55068">
    <property type="entry name" value="Peptide methionine sulfoxide reductase"/>
    <property type="match status" value="1"/>
</dbReference>
<dbReference type="InterPro" id="IPR006311">
    <property type="entry name" value="TAT_signal"/>
</dbReference>
<evidence type="ECO:0000313" key="9">
    <source>
        <dbReference type="Proteomes" id="UP000266841"/>
    </source>
</evidence>
<feature type="signal peptide" evidence="6">
    <location>
        <begin position="1"/>
        <end position="18"/>
    </location>
</feature>
<dbReference type="GO" id="GO:0008113">
    <property type="term" value="F:peptide-methionine (S)-S-oxide reductase activity"/>
    <property type="evidence" value="ECO:0007669"/>
    <property type="project" value="UniProtKB-EC"/>
</dbReference>
<dbReference type="Gene3D" id="3.30.1060.10">
    <property type="entry name" value="Peptide methionine sulphoxide reductase MsrA"/>
    <property type="match status" value="1"/>
</dbReference>
<evidence type="ECO:0000256" key="3">
    <source>
        <dbReference type="ARBA" id="ARBA00023002"/>
    </source>
</evidence>
<dbReference type="Pfam" id="PF01625">
    <property type="entry name" value="PMSR"/>
    <property type="match status" value="1"/>
</dbReference>
<dbReference type="InterPro" id="IPR036509">
    <property type="entry name" value="Met_Sox_Rdtase_MsrA_sf"/>
</dbReference>
<reference evidence="8 9" key="1">
    <citation type="journal article" date="2012" name="Genome Biol.">
        <title>Genome and low-iron response of an oceanic diatom adapted to chronic iron limitation.</title>
        <authorList>
            <person name="Lommer M."/>
            <person name="Specht M."/>
            <person name="Roy A.S."/>
            <person name="Kraemer L."/>
            <person name="Andreson R."/>
            <person name="Gutowska M.A."/>
            <person name="Wolf J."/>
            <person name="Bergner S.V."/>
            <person name="Schilhabel M.B."/>
            <person name="Klostermeier U.C."/>
            <person name="Beiko R.G."/>
            <person name="Rosenstiel P."/>
            <person name="Hippler M."/>
            <person name="Laroche J."/>
        </authorList>
    </citation>
    <scope>NUCLEOTIDE SEQUENCE [LARGE SCALE GENOMIC DNA]</scope>
    <source>
        <strain evidence="8 9">CCMP1005</strain>
    </source>
</reference>
<keyword evidence="5" id="KW-1133">Transmembrane helix</keyword>
<proteinExistence type="inferred from homology"/>
<comment type="similarity">
    <text evidence="1">Belongs to the MsrA Met sulfoxide reductase family.</text>
</comment>
<dbReference type="eggNOG" id="ENOG502RZE5">
    <property type="taxonomic scope" value="Eukaryota"/>
</dbReference>
<sequence length="335" mass="37025">MRVVTTVTALALLARASAYSPEGRGGRRAFLSAAARSTAAAVSVSLPRRALADDGELEQVYFGAGCFWHVQHEFILAERNILNRKDSELTSLTGYAGGTQADKGKVCYHNFNSIADYGKMGHGEVVGMSIPTSKVGDFAKEYFALFNERGERADPMDRGGEYRSLLGLPGGRSHPMFSEVEAAASRKDMTLEDGKGNDGDTLGKRMVYVYDSNKFPFYQAEFYHQYHNDFLTPAYGKAYNDLANSAFDDGRIKITGCPDKVNTTSTMNDTLRSSEPTILTAVGVGTMVMLVALAYVLYKRPSYLYMPLYDDFDDKNSDVVTEDYETEMVEDRELS</sequence>
<evidence type="ECO:0000256" key="2">
    <source>
        <dbReference type="ARBA" id="ARBA00012502"/>
    </source>
</evidence>
<feature type="chain" id="PRO_5030172962" description="peptide-methionine (S)-S-oxide reductase" evidence="6">
    <location>
        <begin position="19"/>
        <end position="335"/>
    </location>
</feature>
<dbReference type="OrthoDB" id="443672at2759"/>
<evidence type="ECO:0000259" key="7">
    <source>
        <dbReference type="Pfam" id="PF01625"/>
    </source>
</evidence>
<dbReference type="EC" id="1.8.4.11" evidence="2"/>
<evidence type="ECO:0000256" key="4">
    <source>
        <dbReference type="ARBA" id="ARBA00030643"/>
    </source>
</evidence>